<keyword evidence="5" id="KW-1133">Transmembrane helix</keyword>
<dbReference type="Proteomes" id="UP000186026">
    <property type="component" value="Unassembled WGS sequence"/>
</dbReference>
<evidence type="ECO:0000256" key="5">
    <source>
        <dbReference type="SAM" id="Phobius"/>
    </source>
</evidence>
<evidence type="ECO:0000256" key="1">
    <source>
        <dbReference type="ARBA" id="ARBA00004196"/>
    </source>
</evidence>
<feature type="domain" description="YknX-like beta-barrel" evidence="6">
    <location>
        <begin position="265"/>
        <end position="333"/>
    </location>
</feature>
<keyword evidence="5" id="KW-0812">Transmembrane</keyword>
<dbReference type="OrthoDB" id="1522431at2"/>
<keyword evidence="2 3" id="KW-0175">Coiled coil</keyword>
<dbReference type="Pfam" id="PF25990">
    <property type="entry name" value="Beta-barrel_YknX"/>
    <property type="match status" value="1"/>
</dbReference>
<dbReference type="InterPro" id="IPR050465">
    <property type="entry name" value="UPF0194_transport"/>
</dbReference>
<accession>A0A1N7PR09</accession>
<dbReference type="PANTHER" id="PTHR32347">
    <property type="entry name" value="EFFLUX SYSTEM COMPONENT YKNX-RELATED"/>
    <property type="match status" value="1"/>
</dbReference>
<evidence type="ECO:0000313" key="8">
    <source>
        <dbReference type="Proteomes" id="UP000186026"/>
    </source>
</evidence>
<evidence type="ECO:0000259" key="6">
    <source>
        <dbReference type="Pfam" id="PF25990"/>
    </source>
</evidence>
<reference evidence="8" key="1">
    <citation type="submission" date="2017-01" db="EMBL/GenBank/DDBJ databases">
        <authorList>
            <person name="Varghese N."/>
            <person name="Submissions S."/>
        </authorList>
    </citation>
    <scope>NUCLEOTIDE SEQUENCE [LARGE SCALE GENOMIC DNA]</scope>
    <source>
        <strain evidence="8">DSM 46698</strain>
    </source>
</reference>
<protein>
    <submittedName>
        <fullName evidence="7">Multidrug resistance efflux pump</fullName>
    </submittedName>
</protein>
<comment type="subcellular location">
    <subcellularLocation>
        <location evidence="1">Cell envelope</location>
    </subcellularLocation>
</comment>
<name>A0A1N7PR09_9BACT</name>
<dbReference type="EMBL" id="FTOP01000019">
    <property type="protein sequence ID" value="SIT13002.1"/>
    <property type="molecule type" value="Genomic_DNA"/>
</dbReference>
<dbReference type="RefSeq" id="WP_076502845.1">
    <property type="nucleotide sequence ID" value="NZ_FTOP01000019.1"/>
</dbReference>
<gene>
    <name evidence="7" type="ORF">SAMN05421761_11951</name>
</gene>
<feature type="transmembrane region" description="Helical" evidence="5">
    <location>
        <begin position="7"/>
        <end position="24"/>
    </location>
</feature>
<sequence>MKNKKTYIGIAIAVVLVFLVWRFFSSSVGESFDIFADVKQGSFRVEITSSGELEALNSVEILGPLEARRFRVNNITIESMVDEGTIVKQGDVIAELDKSELFGRLDDKRIDLEQSRAQFEQIQLDTSLVLRQERDNISNLEYNVQERRLVLEQSQFEPPAIIKQNEYNLEKAERDLEQARERYRVKRLQERARMVEISARVRENENELAQMQEVLEKFTVKAPQNGMVIYQSGRGGKIKAGSQISSWNPVVATLPDLSRMRSVTYINEVDIRKIKTGQVVEIGLDAFPDKRLTGKVTRVANIGQQRPNSDAKVFEVVIEVNESDAALRPAMTTSNTIIVDRIEDVKFVPLEAINVHNDSINYVFLKNGAKQEVLLGLANLNDIVIEMGLNEGDRVFLSTPDWAKDAPVKLLADLDGKRRKIMEETNEAVEQVETNQSEDRTERRRGRQ</sequence>
<feature type="coiled-coil region" evidence="3">
    <location>
        <begin position="162"/>
        <end position="221"/>
    </location>
</feature>
<keyword evidence="8" id="KW-1185">Reference proteome</keyword>
<dbReference type="Gene3D" id="2.40.30.170">
    <property type="match status" value="1"/>
</dbReference>
<dbReference type="AlphaFoldDB" id="A0A1N7PR09"/>
<feature type="region of interest" description="Disordered" evidence="4">
    <location>
        <begin position="425"/>
        <end position="448"/>
    </location>
</feature>
<organism evidence="7 8">
    <name type="scientific">Belliella pelovolcani</name>
    <dbReference type="NCBI Taxonomy" id="529505"/>
    <lineage>
        <taxon>Bacteria</taxon>
        <taxon>Pseudomonadati</taxon>
        <taxon>Bacteroidota</taxon>
        <taxon>Cytophagia</taxon>
        <taxon>Cytophagales</taxon>
        <taxon>Cyclobacteriaceae</taxon>
        <taxon>Belliella</taxon>
    </lineage>
</organism>
<dbReference type="STRING" id="529505.SAMN05421761_11951"/>
<dbReference type="Gene3D" id="6.20.50.140">
    <property type="match status" value="1"/>
</dbReference>
<keyword evidence="5" id="KW-0472">Membrane</keyword>
<dbReference type="PANTHER" id="PTHR32347:SF23">
    <property type="entry name" value="BLL5650 PROTEIN"/>
    <property type="match status" value="1"/>
</dbReference>
<evidence type="ECO:0000256" key="4">
    <source>
        <dbReference type="SAM" id="MobiDB-lite"/>
    </source>
</evidence>
<evidence type="ECO:0000256" key="3">
    <source>
        <dbReference type="SAM" id="Coils"/>
    </source>
</evidence>
<evidence type="ECO:0000313" key="7">
    <source>
        <dbReference type="EMBL" id="SIT13002.1"/>
    </source>
</evidence>
<proteinExistence type="predicted"/>
<dbReference type="InterPro" id="IPR058636">
    <property type="entry name" value="Beta-barrel_YknX"/>
</dbReference>
<evidence type="ECO:0000256" key="2">
    <source>
        <dbReference type="ARBA" id="ARBA00023054"/>
    </source>
</evidence>
<dbReference type="GO" id="GO:0030313">
    <property type="term" value="C:cell envelope"/>
    <property type="evidence" value="ECO:0007669"/>
    <property type="project" value="UniProtKB-SubCell"/>
</dbReference>